<feature type="transmembrane region" description="Helical" evidence="1">
    <location>
        <begin position="125"/>
        <end position="142"/>
    </location>
</feature>
<evidence type="ECO:0000313" key="2">
    <source>
        <dbReference type="EMBL" id="EET42712.1"/>
    </source>
</evidence>
<sequence length="239" mass="27974">MKGRHNFALLRFDAKAIIETKKNFGRYYFIKIAFLFLGLQEIFAVFLFPDIWKVEKRAIIGLILIISEIIYLVLFFYVRKILSSSPLSKMFFQSVFLNLGVIINILVISPFILSAYLKGSKLFDYYLYGLLGMFFLALIYVIQLDCKQLIDNSLNKKNVEIITFEPDGVFWPLSRCTPIIWVPYVLGSICLIFGFLLRNGPKAEYYITSGMLICSATFLYSEFCYFWLWIKYRLEKISN</sequence>
<gene>
    <name evidence="2" type="ORF">NEISICOT_03530</name>
</gene>
<dbReference type="EMBL" id="ACKO02000039">
    <property type="protein sequence ID" value="EET42712.1"/>
    <property type="molecule type" value="Genomic_DNA"/>
</dbReference>
<comment type="caution">
    <text evidence="2">The sequence shown here is derived from an EMBL/GenBank/DDBJ whole genome shotgun (WGS) entry which is preliminary data.</text>
</comment>
<feature type="transmembrane region" description="Helical" evidence="1">
    <location>
        <begin position="179"/>
        <end position="197"/>
    </location>
</feature>
<name>C6MAE8_NEISI</name>
<feature type="transmembrane region" description="Helical" evidence="1">
    <location>
        <begin position="90"/>
        <end position="113"/>
    </location>
</feature>
<accession>C6MAE8</accession>
<keyword evidence="3" id="KW-1185">Reference proteome</keyword>
<dbReference type="Proteomes" id="UP000005365">
    <property type="component" value="Unassembled WGS sequence"/>
</dbReference>
<keyword evidence="1" id="KW-0472">Membrane</keyword>
<keyword evidence="1" id="KW-0812">Transmembrane</keyword>
<protein>
    <submittedName>
        <fullName evidence="2">Uncharacterized protein</fullName>
    </submittedName>
</protein>
<organism evidence="2 3">
    <name type="scientific">Neisseria sicca ATCC 29256</name>
    <dbReference type="NCBI Taxonomy" id="547045"/>
    <lineage>
        <taxon>Bacteria</taxon>
        <taxon>Pseudomonadati</taxon>
        <taxon>Pseudomonadota</taxon>
        <taxon>Betaproteobacteria</taxon>
        <taxon>Neisseriales</taxon>
        <taxon>Neisseriaceae</taxon>
        <taxon>Neisseria</taxon>
    </lineage>
</organism>
<feature type="transmembrane region" description="Helical" evidence="1">
    <location>
        <begin position="209"/>
        <end position="230"/>
    </location>
</feature>
<evidence type="ECO:0000313" key="3">
    <source>
        <dbReference type="Proteomes" id="UP000005365"/>
    </source>
</evidence>
<keyword evidence="1" id="KW-1133">Transmembrane helix</keyword>
<feature type="transmembrane region" description="Helical" evidence="1">
    <location>
        <begin position="28"/>
        <end position="52"/>
    </location>
</feature>
<feature type="transmembrane region" description="Helical" evidence="1">
    <location>
        <begin position="58"/>
        <end position="78"/>
    </location>
</feature>
<proteinExistence type="predicted"/>
<evidence type="ECO:0000256" key="1">
    <source>
        <dbReference type="SAM" id="Phobius"/>
    </source>
</evidence>
<dbReference type="AlphaFoldDB" id="C6MAE8"/>
<dbReference type="RefSeq" id="WP_003762008.1">
    <property type="nucleotide sequence ID" value="NZ_ACKO02000039.1"/>
</dbReference>
<reference evidence="2" key="1">
    <citation type="submission" date="2009-07" db="EMBL/GenBank/DDBJ databases">
        <authorList>
            <person name="Weinstock G."/>
            <person name="Sodergren E."/>
            <person name="Clifton S."/>
            <person name="Fulton L."/>
            <person name="Fulton B."/>
            <person name="Courtney L."/>
            <person name="Fronick C."/>
            <person name="Harrison M."/>
            <person name="Strong C."/>
            <person name="Farmer C."/>
            <person name="Delahaunty K."/>
            <person name="Markovic C."/>
            <person name="Hall O."/>
            <person name="Minx P."/>
            <person name="Tomlinson C."/>
            <person name="Mitreva M."/>
            <person name="Nelson J."/>
            <person name="Hou S."/>
            <person name="Wollam A."/>
            <person name="Pepin K.H."/>
            <person name="Johnson M."/>
            <person name="Bhonagiri V."/>
            <person name="Nash W.E."/>
            <person name="Warren W."/>
            <person name="Chinwalla A."/>
            <person name="Mardis E.R."/>
            <person name="Wilson R.K."/>
        </authorList>
    </citation>
    <scope>NUCLEOTIDE SEQUENCE [LARGE SCALE GENOMIC DNA]</scope>
    <source>
        <strain evidence="2">ATCC 29256</strain>
    </source>
</reference>